<name>X0XDM5_9ZZZZ</name>
<dbReference type="Gene3D" id="2.60.120.380">
    <property type="match status" value="1"/>
</dbReference>
<feature type="non-terminal residue" evidence="1">
    <location>
        <position position="140"/>
    </location>
</feature>
<reference evidence="1" key="1">
    <citation type="journal article" date="2014" name="Front. Microbiol.">
        <title>High frequency of phylogenetically diverse reductive dehalogenase-homologous genes in deep subseafloor sedimentary metagenomes.</title>
        <authorList>
            <person name="Kawai M."/>
            <person name="Futagami T."/>
            <person name="Toyoda A."/>
            <person name="Takaki Y."/>
            <person name="Nishi S."/>
            <person name="Hori S."/>
            <person name="Arai W."/>
            <person name="Tsubouchi T."/>
            <person name="Morono Y."/>
            <person name="Uchiyama I."/>
            <person name="Ito T."/>
            <person name="Fujiyama A."/>
            <person name="Inagaki F."/>
            <person name="Takami H."/>
        </authorList>
    </citation>
    <scope>NUCLEOTIDE SEQUENCE</scope>
    <source>
        <strain evidence="1">Expedition CK06-06</strain>
    </source>
</reference>
<evidence type="ECO:0008006" key="2">
    <source>
        <dbReference type="Google" id="ProtNLM"/>
    </source>
</evidence>
<protein>
    <recommendedName>
        <fullName evidence="2">Peptidase C-terminal archaeal/bacterial domain-containing protein</fullName>
    </recommendedName>
</protein>
<dbReference type="AlphaFoldDB" id="X0XDM5"/>
<evidence type="ECO:0000313" key="1">
    <source>
        <dbReference type="EMBL" id="GAG41294.1"/>
    </source>
</evidence>
<dbReference type="EMBL" id="BARS01043675">
    <property type="protein sequence ID" value="GAG41294.1"/>
    <property type="molecule type" value="Genomic_DNA"/>
</dbReference>
<accession>X0XDM5</accession>
<proteinExistence type="predicted"/>
<sequence>MSSKNSIKKHSFLIVITLLIIFFATQASGEDLGPIRSGEVRSSSIDPIADVDTFNFYGDEGDTVIIVMSDEGYYFRPYLELYDPDGFRETGGYDSISNYKLLKSGLYTIICRDDGNDYTCGYSLSFLKIPGSVLSPSDLD</sequence>
<organism evidence="1">
    <name type="scientific">marine sediment metagenome</name>
    <dbReference type="NCBI Taxonomy" id="412755"/>
    <lineage>
        <taxon>unclassified sequences</taxon>
        <taxon>metagenomes</taxon>
        <taxon>ecological metagenomes</taxon>
    </lineage>
</organism>
<comment type="caution">
    <text evidence="1">The sequence shown here is derived from an EMBL/GenBank/DDBJ whole genome shotgun (WGS) entry which is preliminary data.</text>
</comment>
<gene>
    <name evidence="1" type="ORF">S01H1_66079</name>
</gene>